<keyword evidence="4" id="KW-1185">Reference proteome</keyword>
<evidence type="ECO:0000313" key="3">
    <source>
        <dbReference type="EMBL" id="KIX84553.1"/>
    </source>
</evidence>
<gene>
    <name evidence="3" type="ORF">THFILI_07960</name>
</gene>
<feature type="domain" description="HMA" evidence="2">
    <location>
        <begin position="1"/>
        <end position="63"/>
    </location>
</feature>
<dbReference type="GO" id="GO:0046872">
    <property type="term" value="F:metal ion binding"/>
    <property type="evidence" value="ECO:0007669"/>
    <property type="project" value="UniProtKB-KW"/>
</dbReference>
<dbReference type="Pfam" id="PF00403">
    <property type="entry name" value="HMA"/>
    <property type="match status" value="1"/>
</dbReference>
<dbReference type="Proteomes" id="UP000030364">
    <property type="component" value="Unassembled WGS sequence"/>
</dbReference>
<evidence type="ECO:0000256" key="1">
    <source>
        <dbReference type="ARBA" id="ARBA00022723"/>
    </source>
</evidence>
<dbReference type="EMBL" id="JPSL02000039">
    <property type="protein sequence ID" value="KIX84553.1"/>
    <property type="molecule type" value="Genomic_DNA"/>
</dbReference>
<evidence type="ECO:0000259" key="2">
    <source>
        <dbReference type="PROSITE" id="PS50846"/>
    </source>
</evidence>
<dbReference type="PROSITE" id="PS50846">
    <property type="entry name" value="HMA_2"/>
    <property type="match status" value="1"/>
</dbReference>
<dbReference type="InterPro" id="IPR036163">
    <property type="entry name" value="HMA_dom_sf"/>
</dbReference>
<dbReference type="STRING" id="276.THFILI_07960"/>
<accession>A0A0D6XCG2</accession>
<comment type="caution">
    <text evidence="3">The sequence shown here is derived from an EMBL/GenBank/DDBJ whole genome shotgun (WGS) entry which is preliminary data.</text>
</comment>
<keyword evidence="1" id="KW-0479">Metal-binding</keyword>
<dbReference type="PROSITE" id="PS01047">
    <property type="entry name" value="HMA_1"/>
    <property type="match status" value="1"/>
</dbReference>
<protein>
    <submittedName>
        <fullName evidence="3">Heavy metal-binding protein</fullName>
    </submittedName>
</protein>
<dbReference type="InterPro" id="IPR017969">
    <property type="entry name" value="Heavy-metal-associated_CS"/>
</dbReference>
<dbReference type="OrthoDB" id="9813965at2"/>
<reference evidence="3 4" key="1">
    <citation type="journal article" date="2015" name="Genome Announc.">
        <title>Draft Genome Sequence of the Thermophile Thermus filiformis ATCC 43280, Producer of Carotenoid-(Di)glucoside-Branched Fatty Acid (Di)esters and Source of Hyperthermostable Enzymes of Biotechnological Interest.</title>
        <authorList>
            <person name="Mandelli F."/>
            <person name="Oliveira Ramires B."/>
            <person name="Couger M.B."/>
            <person name="Paixao D.A."/>
            <person name="Camilo C.M."/>
            <person name="Polikarpov I."/>
            <person name="Prade R."/>
            <person name="Riano-Pachon D.M."/>
            <person name="Squina F.M."/>
        </authorList>
    </citation>
    <scope>NUCLEOTIDE SEQUENCE [LARGE SCALE GENOMIC DNA]</scope>
    <source>
        <strain evidence="3 4">ATCC 43280</strain>
    </source>
</reference>
<dbReference type="RefSeq" id="WP_038062451.1">
    <property type="nucleotide sequence ID" value="NZ_JPSL02000039.1"/>
</dbReference>
<dbReference type="CDD" id="cd00371">
    <property type="entry name" value="HMA"/>
    <property type="match status" value="1"/>
</dbReference>
<proteinExistence type="predicted"/>
<evidence type="ECO:0000313" key="4">
    <source>
        <dbReference type="Proteomes" id="UP000030364"/>
    </source>
</evidence>
<name>A0A0D6XCG2_THEFI</name>
<dbReference type="SUPFAM" id="SSF55008">
    <property type="entry name" value="HMA, heavy metal-associated domain"/>
    <property type="match status" value="1"/>
</dbReference>
<dbReference type="InterPro" id="IPR006121">
    <property type="entry name" value="HMA_dom"/>
</dbReference>
<dbReference type="AlphaFoldDB" id="A0A0D6XCG2"/>
<organism evidence="3 4">
    <name type="scientific">Thermus filiformis</name>
    <dbReference type="NCBI Taxonomy" id="276"/>
    <lineage>
        <taxon>Bacteria</taxon>
        <taxon>Thermotogati</taxon>
        <taxon>Deinococcota</taxon>
        <taxon>Deinococci</taxon>
        <taxon>Thermales</taxon>
        <taxon>Thermaceae</taxon>
        <taxon>Thermus</taxon>
    </lineage>
</organism>
<sequence length="67" mass="7453">MIRLEVEGMTCNHCVMAVKKALLKVPGVKDAQVFLDRKEALVEGEADPALLVRAVEEEGYRARVREA</sequence>
<dbReference type="Gene3D" id="3.30.70.100">
    <property type="match status" value="1"/>
</dbReference>